<reference evidence="1 2" key="1">
    <citation type="submission" date="2015-09" db="EMBL/GenBank/DDBJ databases">
        <authorList>
            <consortium name="Pathogen Informatics"/>
        </authorList>
    </citation>
    <scope>NUCLEOTIDE SEQUENCE [LARGE SCALE GENOMIC DNA]</scope>
    <source>
        <strain evidence="1 2">2789STDY5834855</strain>
    </source>
</reference>
<gene>
    <name evidence="1" type="ORF">ERS852470_02733</name>
</gene>
<organism evidence="1 2">
    <name type="scientific">Clostridium disporicum</name>
    <dbReference type="NCBI Taxonomy" id="84024"/>
    <lineage>
        <taxon>Bacteria</taxon>
        <taxon>Bacillati</taxon>
        <taxon>Bacillota</taxon>
        <taxon>Clostridia</taxon>
        <taxon>Eubacteriales</taxon>
        <taxon>Clostridiaceae</taxon>
        <taxon>Clostridium</taxon>
    </lineage>
</organism>
<dbReference type="RefSeq" id="WP_055277417.1">
    <property type="nucleotide sequence ID" value="NZ_CYYT01000014.1"/>
</dbReference>
<evidence type="ECO:0000313" key="2">
    <source>
        <dbReference type="Proteomes" id="UP000095558"/>
    </source>
</evidence>
<dbReference type="AlphaFoldDB" id="A0A174E6N2"/>
<evidence type="ECO:0000313" key="1">
    <source>
        <dbReference type="EMBL" id="CUO57251.1"/>
    </source>
</evidence>
<proteinExistence type="predicted"/>
<dbReference type="Proteomes" id="UP000095558">
    <property type="component" value="Unassembled WGS sequence"/>
</dbReference>
<name>A0A174E6N2_9CLOT</name>
<dbReference type="EMBL" id="CYZV01000031">
    <property type="protein sequence ID" value="CUO57251.1"/>
    <property type="molecule type" value="Genomic_DNA"/>
</dbReference>
<accession>A0A174E6N2</accession>
<sequence length="66" mass="7833">MISLFINDHEVIFDYLNKAFTFKINNIPNDINDINSYIAKEIIAIQSDNNFNKYYTSFMYKAENNI</sequence>
<protein>
    <submittedName>
        <fullName evidence="1">Uncharacterized protein</fullName>
    </submittedName>
</protein>